<keyword evidence="2" id="KW-0732">Signal</keyword>
<sequence>MMRSTRPFCTSLSFSFMLMGTSSSAHAGGIADASSCIPFMLLHTTDRGQPEGDDARENGSAHDHREK</sequence>
<feature type="region of interest" description="Disordered" evidence="1">
    <location>
        <begin position="44"/>
        <end position="67"/>
    </location>
</feature>
<name>A0A2M3ZXN7_9DIPT</name>
<evidence type="ECO:0000313" key="3">
    <source>
        <dbReference type="EMBL" id="MBW33148.1"/>
    </source>
</evidence>
<protein>
    <submittedName>
        <fullName evidence="3">Putative secreted peptide</fullName>
    </submittedName>
</protein>
<dbReference type="EMBL" id="GGFM01012397">
    <property type="protein sequence ID" value="MBW33148.1"/>
    <property type="molecule type" value="Transcribed_RNA"/>
</dbReference>
<dbReference type="AlphaFoldDB" id="A0A2M3ZXN7"/>
<evidence type="ECO:0000256" key="2">
    <source>
        <dbReference type="SAM" id="SignalP"/>
    </source>
</evidence>
<evidence type="ECO:0000256" key="1">
    <source>
        <dbReference type="SAM" id="MobiDB-lite"/>
    </source>
</evidence>
<organism evidence="3">
    <name type="scientific">Anopheles braziliensis</name>
    <dbReference type="NCBI Taxonomy" id="58242"/>
    <lineage>
        <taxon>Eukaryota</taxon>
        <taxon>Metazoa</taxon>
        <taxon>Ecdysozoa</taxon>
        <taxon>Arthropoda</taxon>
        <taxon>Hexapoda</taxon>
        <taxon>Insecta</taxon>
        <taxon>Pterygota</taxon>
        <taxon>Neoptera</taxon>
        <taxon>Endopterygota</taxon>
        <taxon>Diptera</taxon>
        <taxon>Nematocera</taxon>
        <taxon>Culicoidea</taxon>
        <taxon>Culicidae</taxon>
        <taxon>Anophelinae</taxon>
        <taxon>Anopheles</taxon>
    </lineage>
</organism>
<proteinExistence type="predicted"/>
<accession>A0A2M3ZXN7</accession>
<feature type="signal peptide" evidence="2">
    <location>
        <begin position="1"/>
        <end position="27"/>
    </location>
</feature>
<reference evidence="3" key="1">
    <citation type="submission" date="2018-01" db="EMBL/GenBank/DDBJ databases">
        <title>An insight into the sialome of Amazonian anophelines.</title>
        <authorList>
            <person name="Ribeiro J.M."/>
            <person name="Scarpassa V."/>
            <person name="Calvo E."/>
        </authorList>
    </citation>
    <scope>NUCLEOTIDE SEQUENCE</scope>
    <source>
        <tissue evidence="3">Salivary glands</tissue>
    </source>
</reference>
<feature type="chain" id="PRO_5014636754" evidence="2">
    <location>
        <begin position="28"/>
        <end position="67"/>
    </location>
</feature>